<feature type="domain" description="AMP-dependent synthetase/ligase" evidence="2">
    <location>
        <begin position="12"/>
        <end position="354"/>
    </location>
</feature>
<dbReference type="GO" id="GO:0044550">
    <property type="term" value="P:secondary metabolite biosynthetic process"/>
    <property type="evidence" value="ECO:0007669"/>
    <property type="project" value="TreeGrafter"/>
</dbReference>
<dbReference type="Pfam" id="PF00501">
    <property type="entry name" value="AMP-binding"/>
    <property type="match status" value="1"/>
</dbReference>
<dbReference type="Gene3D" id="1.10.1200.10">
    <property type="entry name" value="ACP-like"/>
    <property type="match status" value="1"/>
</dbReference>
<dbReference type="InterPro" id="IPR001242">
    <property type="entry name" value="Condensation_dom"/>
</dbReference>
<evidence type="ECO:0000313" key="5">
    <source>
        <dbReference type="EMBL" id="RSX57275.1"/>
    </source>
</evidence>
<reference evidence="5 6" key="1">
    <citation type="submission" date="2018-09" db="EMBL/GenBank/DDBJ databases">
        <title>Characterization of the phylogenetic diversity of five novel species belonging to the genus Bifidobacterium.</title>
        <authorList>
            <person name="Lugli G.A."/>
            <person name="Duranti S."/>
            <person name="Milani C."/>
        </authorList>
    </citation>
    <scope>NUCLEOTIDE SEQUENCE [LARGE SCALE GENOMIC DNA]</scope>
    <source>
        <strain evidence="5 6">2033B</strain>
    </source>
</reference>
<evidence type="ECO:0000259" key="4">
    <source>
        <dbReference type="Pfam" id="PF00668"/>
    </source>
</evidence>
<dbReference type="GO" id="GO:0031177">
    <property type="term" value="F:phosphopantetheine binding"/>
    <property type="evidence" value="ECO:0007669"/>
    <property type="project" value="TreeGrafter"/>
</dbReference>
<comment type="cofactor">
    <cofactor evidence="1">
        <name>pantetheine 4'-phosphate</name>
        <dbReference type="ChEBI" id="CHEBI:47942"/>
    </cofactor>
</comment>
<accession>A0A430FV47</accession>
<evidence type="ECO:0000256" key="1">
    <source>
        <dbReference type="ARBA" id="ARBA00001957"/>
    </source>
</evidence>
<dbReference type="InterPro" id="IPR042099">
    <property type="entry name" value="ANL_N_sf"/>
</dbReference>
<dbReference type="Pfam" id="PF00668">
    <property type="entry name" value="Condensation"/>
    <property type="match status" value="1"/>
</dbReference>
<dbReference type="SUPFAM" id="SSF47336">
    <property type="entry name" value="ACP-like"/>
    <property type="match status" value="1"/>
</dbReference>
<dbReference type="InterPro" id="IPR000873">
    <property type="entry name" value="AMP-dep_synth/lig_dom"/>
</dbReference>
<comment type="caution">
    <text evidence="5">The sequence shown here is derived from an EMBL/GenBank/DDBJ whole genome shotgun (WGS) entry which is preliminary data.</text>
</comment>
<dbReference type="GO" id="GO:0043041">
    <property type="term" value="P:amino acid activation for nonribosomal peptide biosynthetic process"/>
    <property type="evidence" value="ECO:0007669"/>
    <property type="project" value="TreeGrafter"/>
</dbReference>
<dbReference type="Gene3D" id="3.30.559.10">
    <property type="entry name" value="Chloramphenicol acetyltransferase-like domain"/>
    <property type="match status" value="1"/>
</dbReference>
<dbReference type="GO" id="GO:0005737">
    <property type="term" value="C:cytoplasm"/>
    <property type="evidence" value="ECO:0007669"/>
    <property type="project" value="TreeGrafter"/>
</dbReference>
<evidence type="ECO:0000259" key="3">
    <source>
        <dbReference type="Pfam" id="PF00550"/>
    </source>
</evidence>
<dbReference type="Gene3D" id="3.40.50.12780">
    <property type="entry name" value="N-terminal domain of ligase-like"/>
    <property type="match status" value="1"/>
</dbReference>
<dbReference type="EMBL" id="QXGK01000006">
    <property type="protein sequence ID" value="RSX57275.1"/>
    <property type="molecule type" value="Genomic_DNA"/>
</dbReference>
<name>A0A430FV47_9BIFI</name>
<dbReference type="InterPro" id="IPR009081">
    <property type="entry name" value="PP-bd_ACP"/>
</dbReference>
<dbReference type="PANTHER" id="PTHR45527:SF1">
    <property type="entry name" value="FATTY ACID SYNTHASE"/>
    <property type="match status" value="1"/>
</dbReference>
<evidence type="ECO:0000259" key="2">
    <source>
        <dbReference type="Pfam" id="PF00501"/>
    </source>
</evidence>
<dbReference type="SUPFAM" id="SSF52777">
    <property type="entry name" value="CoA-dependent acyltransferases"/>
    <property type="match status" value="1"/>
</dbReference>
<dbReference type="Gene3D" id="3.30.300.30">
    <property type="match status" value="1"/>
</dbReference>
<organism evidence="5 6">
    <name type="scientific">Bifidobacterium samirii</name>
    <dbReference type="NCBI Taxonomy" id="2306974"/>
    <lineage>
        <taxon>Bacteria</taxon>
        <taxon>Bacillati</taxon>
        <taxon>Actinomycetota</taxon>
        <taxon>Actinomycetes</taxon>
        <taxon>Bifidobacteriales</taxon>
        <taxon>Bifidobacteriaceae</taxon>
        <taxon>Bifidobacterium</taxon>
    </lineage>
</organism>
<evidence type="ECO:0000313" key="6">
    <source>
        <dbReference type="Proteomes" id="UP000287470"/>
    </source>
</evidence>
<dbReference type="InterPro" id="IPR036736">
    <property type="entry name" value="ACP-like_sf"/>
</dbReference>
<feature type="domain" description="Condensation" evidence="4">
    <location>
        <begin position="687"/>
        <end position="810"/>
    </location>
</feature>
<dbReference type="Proteomes" id="UP000287470">
    <property type="component" value="Unassembled WGS sequence"/>
</dbReference>
<dbReference type="GO" id="GO:0008610">
    <property type="term" value="P:lipid biosynthetic process"/>
    <property type="evidence" value="ECO:0007669"/>
    <property type="project" value="UniProtKB-ARBA"/>
</dbReference>
<proteinExistence type="predicted"/>
<dbReference type="SUPFAM" id="SSF56801">
    <property type="entry name" value="Acetyl-CoA synthetase-like"/>
    <property type="match status" value="1"/>
</dbReference>
<dbReference type="PANTHER" id="PTHR45527">
    <property type="entry name" value="NONRIBOSOMAL PEPTIDE SYNTHETASE"/>
    <property type="match status" value="1"/>
</dbReference>
<dbReference type="Pfam" id="PF00550">
    <property type="entry name" value="PP-binding"/>
    <property type="match status" value="1"/>
</dbReference>
<keyword evidence="6" id="KW-1185">Reference proteome</keyword>
<gene>
    <name evidence="5" type="ORF">D2E24_0868</name>
</gene>
<dbReference type="InterPro" id="IPR023213">
    <property type="entry name" value="CAT-like_dom_sf"/>
</dbReference>
<feature type="domain" description="Carrier" evidence="3">
    <location>
        <begin position="506"/>
        <end position="564"/>
    </location>
</feature>
<dbReference type="AlphaFoldDB" id="A0A430FV47"/>
<dbReference type="InterPro" id="IPR045851">
    <property type="entry name" value="AMP-bd_C_sf"/>
</dbReference>
<protein>
    <submittedName>
        <fullName evidence="5">Amino acid adenylation protein</fullName>
    </submittedName>
</protein>
<sequence>MIFESLLQLRDVDRVVILDEDRALTGRQLCALIGRLERRFIEAGIGTGDRVPCIVSASIESVAAIYALGMIGAAYVPVSPRVPRARQAYIIDDMQARTVVTDRPYLLVGADVRYILLQHDDTDAAGDGTAMDEEPQPVLLPRDDQDVAYCIYTSGSTGTPKGVMVSFANLQTFLDTLQTVFPVREGDRYLLSGDLQFAVAVSELFGWIEGGGSLVVLNQDEQRDIRRLPDRIMQAHATHVAASPAVVGTWTDRQIRDFADGDLTYLMIAGAEFTAALARHLSPLLPCKSVYNCYGQTEHTLYATVHRVTGEDVERGVVPIGRPLPGVTAALESGGESPYAELVLSGGQVALGYHGLPERTARSFRMLDGGRSYATGDAVETDARGELVYRGRVDFQMEINGIRVEPGEIETAVLGGGDVQSCVVMMVDHVLTCWYVAAGEPPTRARLVSRVGALLPDYEVPQRWIALEEFPLTVNGKIDRDRLLELARERRATVTADGGDDAAHPLVEALRAGLGLPPFDARDDLFELGVDSLRAAQAESIIERHYGRRIPNGFLRAHPTVRAIEWAMEQADGRDGGESDGEARLVAMLARYGFHATITGEQGRRCLDVECDDVDERARLRYTVASMAGGDALARVQAIRVHGQALFDTGEPSTADVTFGAADLDASYESSIFQKVYSAIRMDSFLDSSFTIDHDADGTRTRRVIDAMIARIEALRTTLHWRDDGTLASLVHGTARVEAHIRDLTLLPPDVQRDAMEGDIAQARRDMLADLFDHPLYRVLAFRTRACTSVVHVVCHHAIADGASVDILRQLAQRLIDGEPVDPLPRMRDYLAALEPGSAVEDLLAHPHTRMLAALPDEARCVRPGRIFGDDPHVVHGAGGLGNEACMMAAADEITAHYLRHAGTTMVPFQMLFNFRTVGGRRFADLVNDCHETLTFVRDGQDDSLTFMNALYRHLTGFHYHDGHSTGYAIYRDFPDFPPARQRLRDIYESAPVNIDYIGAIAPEELESQIEKVRELGRALSGMKRQMRFTAFSCGDDLIIMQVSAR</sequence>
<dbReference type="GO" id="GO:0003824">
    <property type="term" value="F:catalytic activity"/>
    <property type="evidence" value="ECO:0007669"/>
    <property type="project" value="InterPro"/>
</dbReference>